<dbReference type="SMART" id="SM00028">
    <property type="entry name" value="TPR"/>
    <property type="match status" value="2"/>
</dbReference>
<keyword evidence="2" id="KW-0472">Membrane</keyword>
<dbReference type="Gene3D" id="1.25.40.10">
    <property type="entry name" value="Tetratricopeptide repeat domain"/>
    <property type="match status" value="1"/>
</dbReference>
<accession>A0A6F8UNB8</accession>
<keyword evidence="3" id="KW-0934">Plastid</keyword>
<feature type="repeat" description="TPR" evidence="1">
    <location>
        <begin position="128"/>
        <end position="161"/>
    </location>
</feature>
<dbReference type="SUPFAM" id="SSF48452">
    <property type="entry name" value="TPR-like"/>
    <property type="match status" value="1"/>
</dbReference>
<organism evidence="3">
    <name type="scientific">Grateloupia asiatica</name>
    <dbReference type="NCBI Taxonomy" id="151735"/>
    <lineage>
        <taxon>Eukaryota</taxon>
        <taxon>Rhodophyta</taxon>
        <taxon>Florideophyceae</taxon>
        <taxon>Rhodymeniophycidae</taxon>
        <taxon>Halymeniales</taxon>
        <taxon>Halymeniaceae</taxon>
        <taxon>Grateloupia</taxon>
    </lineage>
</organism>
<evidence type="ECO:0000256" key="1">
    <source>
        <dbReference type="PROSITE-ProRule" id="PRU00339"/>
    </source>
</evidence>
<dbReference type="InterPro" id="IPR019734">
    <property type="entry name" value="TPR_rpt"/>
</dbReference>
<gene>
    <name evidence="3" type="primary">ycf37</name>
</gene>
<geneLocation type="chloroplast" evidence="3"/>
<keyword evidence="3" id="KW-0150">Chloroplast</keyword>
<feature type="transmembrane region" description="Helical" evidence="2">
    <location>
        <begin position="12"/>
        <end position="32"/>
    </location>
</feature>
<evidence type="ECO:0000313" key="3">
    <source>
        <dbReference type="EMBL" id="BCB14972.2"/>
    </source>
</evidence>
<name>A0A6F8UNB8_9FLOR</name>
<reference evidence="3" key="1">
    <citation type="journal article" date="2020" name="Mar. Biotechnol.">
        <title>In Silico Analysis of ACE Inhibitory Peptides from Chloroplast Proteins of Red Alga Grateloupia asiatica.</title>
        <authorList>
            <person name="Sumikawa K."/>
            <person name="Takei K."/>
            <person name="Kumagai Y."/>
            <person name="Shimizu T."/>
            <person name="Yasui H."/>
            <person name="Kishimura H."/>
        </authorList>
    </citation>
    <scope>NUCLEOTIDE SEQUENCE</scope>
</reference>
<dbReference type="EMBL" id="AP018129">
    <property type="protein sequence ID" value="BCB14972.2"/>
    <property type="molecule type" value="Genomic_DNA"/>
</dbReference>
<evidence type="ECO:0000256" key="2">
    <source>
        <dbReference type="SAM" id="Phobius"/>
    </source>
</evidence>
<dbReference type="InterPro" id="IPR011990">
    <property type="entry name" value="TPR-like_helical_dom_sf"/>
</dbReference>
<protein>
    <submittedName>
        <fullName evidence="3">Ycf37</fullName>
    </submittedName>
</protein>
<keyword evidence="2" id="KW-0812">Transmembrane</keyword>
<proteinExistence type="predicted"/>
<dbReference type="PROSITE" id="PS50005">
    <property type="entry name" value="TPR"/>
    <property type="match status" value="1"/>
</dbReference>
<sequence>MVFMFKQNSVFMFQLYLVFIILFLIPICYLVTNEVVKFLFESRLFKFLIPLDRSRKLTKEQVLSLAKIYIRKKQWLSCILMLEFYSKIDNSNLGEYYNSIGFCYQLINLNILAKDYYDQARASSPSNILFLKNLAKAYGLCNDLQASLSIYEQILELDPQNKIALENIDKLIKKTRTVL</sequence>
<keyword evidence="1" id="KW-0802">TPR repeat</keyword>
<keyword evidence="2" id="KW-1133">Transmembrane helix</keyword>
<dbReference type="AlphaFoldDB" id="A0A6F8UNB8"/>